<protein>
    <submittedName>
        <fullName evidence="2">Uncharacterized protein</fullName>
    </submittedName>
</protein>
<proteinExistence type="predicted"/>
<sequence length="380" mass="40663">MYLLANTFGYEQSTGLLNVSDSVMKANAQSWDSLWNDAVSTNSGLWQGLIQIGTLLAAIGIVYSVVKFKQDLLRGNGEYDWSKIIEFIVPVLFVAVFTVGNGNLLAYSVKMTRTVVYYEIGQLYDVQINGLNIKTAIEAIQNSQFSNTKVKELFAECKSYQGEELQKCITDPDRLTALEELANGNKNTLNGNLANLICNMTICSVVSGGASILDGIKEGLNPNQIMTNLFSSQFISIAQGILTALQWAVSNGLELALLFTGLLAPVALGLSLFPLAGNFFWVWLSGFFAIIGTNLGYAILTGLMAITIYSISSINGNSGIPELLSDIGFLLFASIVSPLIAASAATFGGISLYNGISRAASDAMSAATNTVVSVARIFVV</sequence>
<accession>E0UMA2</accession>
<feature type="transmembrane region" description="Helical" evidence="1">
    <location>
        <begin position="255"/>
        <end position="273"/>
    </location>
</feature>
<dbReference type="KEGG" id="cyj:Cyan7822_6282"/>
<keyword evidence="1" id="KW-1133">Transmembrane helix</keyword>
<dbReference type="AlphaFoldDB" id="E0UMA2"/>
<gene>
    <name evidence="2" type="ordered locus">Cyan7822_6282</name>
</gene>
<feature type="transmembrane region" description="Helical" evidence="1">
    <location>
        <begin position="193"/>
        <end position="213"/>
    </location>
</feature>
<feature type="transmembrane region" description="Helical" evidence="1">
    <location>
        <begin position="87"/>
        <end position="109"/>
    </location>
</feature>
<organism evidence="2 3">
    <name type="scientific">Gloeothece verrucosa (strain PCC 7822)</name>
    <name type="common">Cyanothece sp. (strain PCC 7822)</name>
    <dbReference type="NCBI Taxonomy" id="497965"/>
    <lineage>
        <taxon>Bacteria</taxon>
        <taxon>Bacillati</taxon>
        <taxon>Cyanobacteriota</taxon>
        <taxon>Cyanophyceae</taxon>
        <taxon>Oscillatoriophycideae</taxon>
        <taxon>Chroococcales</taxon>
        <taxon>Aphanothecaceae</taxon>
        <taxon>Gloeothece</taxon>
        <taxon>Gloeothece verrucosa</taxon>
    </lineage>
</organism>
<keyword evidence="3" id="KW-1185">Reference proteome</keyword>
<reference evidence="3" key="1">
    <citation type="journal article" date="2011" name="MBio">
        <title>Novel metabolic attributes of the genus Cyanothece, comprising a group of unicellular nitrogen-fixing Cyanobacteria.</title>
        <authorList>
            <person name="Bandyopadhyay A."/>
            <person name="Elvitigala T."/>
            <person name="Welsh E."/>
            <person name="Stockel J."/>
            <person name="Liberton M."/>
            <person name="Min H."/>
            <person name="Sherman L.A."/>
            <person name="Pakrasi H.B."/>
        </authorList>
    </citation>
    <scope>NUCLEOTIDE SEQUENCE [LARGE SCALE GENOMIC DNA]</scope>
    <source>
        <strain evidence="3">PCC 7822</strain>
        <plasmid evidence="3">Cy782202</plasmid>
    </source>
</reference>
<dbReference type="RefSeq" id="WP_013334830.1">
    <property type="nucleotide sequence ID" value="NC_014534.1"/>
</dbReference>
<dbReference type="OrthoDB" id="426035at2"/>
<dbReference type="HOGENOM" id="CLU_057478_1_0_3"/>
<dbReference type="EMBL" id="CP002200">
    <property type="protein sequence ID" value="ADN18082.1"/>
    <property type="molecule type" value="Genomic_DNA"/>
</dbReference>
<keyword evidence="1" id="KW-0812">Transmembrane</keyword>
<name>E0UMA2_GLOV7</name>
<dbReference type="Proteomes" id="UP000008206">
    <property type="component" value="Plasmid Cy782202"/>
</dbReference>
<evidence type="ECO:0000313" key="2">
    <source>
        <dbReference type="EMBL" id="ADN18082.1"/>
    </source>
</evidence>
<evidence type="ECO:0000256" key="1">
    <source>
        <dbReference type="SAM" id="Phobius"/>
    </source>
</evidence>
<feature type="transmembrane region" description="Helical" evidence="1">
    <location>
        <begin position="225"/>
        <end position="249"/>
    </location>
</feature>
<keyword evidence="2" id="KW-0614">Plasmid</keyword>
<evidence type="ECO:0000313" key="3">
    <source>
        <dbReference type="Proteomes" id="UP000008206"/>
    </source>
</evidence>
<geneLocation type="plasmid" evidence="2 3">
    <name>Cy782202</name>
</geneLocation>
<feature type="transmembrane region" description="Helical" evidence="1">
    <location>
        <begin position="329"/>
        <end position="353"/>
    </location>
</feature>
<keyword evidence="1" id="KW-0472">Membrane</keyword>
<feature type="transmembrane region" description="Helical" evidence="1">
    <location>
        <begin position="45"/>
        <end position="66"/>
    </location>
</feature>
<feature type="transmembrane region" description="Helical" evidence="1">
    <location>
        <begin position="280"/>
        <end position="309"/>
    </location>
</feature>